<sequence>MNFFGFSIYESAATQSEQTAVVAAHQMSDSSLSSRNAFINFLQEYRQNHHTTSTHKPLWRMTIEAANRWNNMTLREKYSYIESAHNAKYIYRARDRDVNRILNLMRKSLTSKDTIDLPYLIKAAKHMKQWKRRILNEII</sequence>
<dbReference type="VEuPathDB" id="VectorBase:SCAU004547"/>
<evidence type="ECO:0000313" key="2">
    <source>
        <dbReference type="Proteomes" id="UP000095300"/>
    </source>
</evidence>
<dbReference type="Proteomes" id="UP000095300">
    <property type="component" value="Unassembled WGS sequence"/>
</dbReference>
<reference evidence="1" key="1">
    <citation type="submission" date="2020-05" db="UniProtKB">
        <authorList>
            <consortium name="EnsemblMetazoa"/>
        </authorList>
    </citation>
    <scope>IDENTIFICATION</scope>
    <source>
        <strain evidence="1">USDA</strain>
    </source>
</reference>
<dbReference type="GO" id="GO:0005634">
    <property type="term" value="C:nucleus"/>
    <property type="evidence" value="ECO:0007669"/>
    <property type="project" value="UniProtKB-ARBA"/>
</dbReference>
<name>A0A1I8P3N8_STOCA</name>
<dbReference type="KEGG" id="scac:106088095"/>
<dbReference type="OrthoDB" id="7675944at2759"/>
<gene>
    <name evidence="1" type="primary">106088095</name>
</gene>
<dbReference type="EnsemblMetazoa" id="SCAU004547-RA">
    <property type="protein sequence ID" value="SCAU004547-PA"/>
    <property type="gene ID" value="SCAU004547"/>
</dbReference>
<keyword evidence="2" id="KW-1185">Reference proteome</keyword>
<accession>A0A1I8P3N8</accession>
<evidence type="ECO:0000313" key="1">
    <source>
        <dbReference type="EnsemblMetazoa" id="SCAU004547-PA"/>
    </source>
</evidence>
<dbReference type="InterPro" id="IPR036910">
    <property type="entry name" value="HMG_box_dom_sf"/>
</dbReference>
<dbReference type="SUPFAM" id="SSF47095">
    <property type="entry name" value="HMG-box"/>
    <property type="match status" value="1"/>
</dbReference>
<dbReference type="Gene3D" id="1.10.30.10">
    <property type="entry name" value="High mobility group box domain"/>
    <property type="match status" value="1"/>
</dbReference>
<proteinExistence type="predicted"/>
<organism evidence="1 2">
    <name type="scientific">Stomoxys calcitrans</name>
    <name type="common">Stable fly</name>
    <name type="synonym">Conops calcitrans</name>
    <dbReference type="NCBI Taxonomy" id="35570"/>
    <lineage>
        <taxon>Eukaryota</taxon>
        <taxon>Metazoa</taxon>
        <taxon>Ecdysozoa</taxon>
        <taxon>Arthropoda</taxon>
        <taxon>Hexapoda</taxon>
        <taxon>Insecta</taxon>
        <taxon>Pterygota</taxon>
        <taxon>Neoptera</taxon>
        <taxon>Endopterygota</taxon>
        <taxon>Diptera</taxon>
        <taxon>Brachycera</taxon>
        <taxon>Muscomorpha</taxon>
        <taxon>Muscoidea</taxon>
        <taxon>Muscidae</taxon>
        <taxon>Stomoxys</taxon>
    </lineage>
</organism>
<protein>
    <submittedName>
        <fullName evidence="1">Uncharacterized protein</fullName>
    </submittedName>
</protein>
<dbReference type="AlphaFoldDB" id="A0A1I8P3N8"/>